<organism evidence="1 2">
    <name type="scientific">Actinomadura madurae</name>
    <dbReference type="NCBI Taxonomy" id="1993"/>
    <lineage>
        <taxon>Bacteria</taxon>
        <taxon>Bacillati</taxon>
        <taxon>Actinomycetota</taxon>
        <taxon>Actinomycetes</taxon>
        <taxon>Streptosporangiales</taxon>
        <taxon>Thermomonosporaceae</taxon>
        <taxon>Actinomadura</taxon>
    </lineage>
</organism>
<dbReference type="Proteomes" id="UP000183413">
    <property type="component" value="Unassembled WGS sequence"/>
</dbReference>
<dbReference type="AlphaFoldDB" id="A0A1I5XRG5"/>
<keyword evidence="2" id="KW-1185">Reference proteome</keyword>
<dbReference type="RefSeq" id="WP_075024735.1">
    <property type="nucleotide sequence ID" value="NZ_FOVH01000028.1"/>
</dbReference>
<protein>
    <submittedName>
        <fullName evidence="1">Uncharacterized protein</fullName>
    </submittedName>
</protein>
<evidence type="ECO:0000313" key="2">
    <source>
        <dbReference type="Proteomes" id="UP000183413"/>
    </source>
</evidence>
<reference evidence="1 2" key="1">
    <citation type="submission" date="2016-10" db="EMBL/GenBank/DDBJ databases">
        <authorList>
            <person name="de Groot N.N."/>
        </authorList>
    </citation>
    <scope>NUCLEOTIDE SEQUENCE [LARGE SCALE GENOMIC DNA]</scope>
    <source>
        <strain evidence="1 2">DSM 43067</strain>
    </source>
</reference>
<dbReference type="EMBL" id="FOVH01000028">
    <property type="protein sequence ID" value="SFQ34533.1"/>
    <property type="molecule type" value="Genomic_DNA"/>
</dbReference>
<proteinExistence type="predicted"/>
<accession>A0A1I5XRG5</accession>
<dbReference type="InParanoid" id="A0A1I5XRG5"/>
<evidence type="ECO:0000313" key="1">
    <source>
        <dbReference type="EMBL" id="SFQ34533.1"/>
    </source>
</evidence>
<name>A0A1I5XRG5_9ACTN</name>
<gene>
    <name evidence="1" type="ORF">SAMN04489713_1288</name>
</gene>
<sequence>MPSIDTLSLLTAVLAPSPSTTGGVVLDVRLAFAAAFATFVAVRLAAQDRKVAAGQAAGVFWIVLVSRGH</sequence>